<gene>
    <name evidence="14" type="primary">coaA</name>
    <name evidence="17" type="ORF">DCM90_03575</name>
</gene>
<dbReference type="InterPro" id="IPR004566">
    <property type="entry name" value="PanK"/>
</dbReference>
<keyword evidence="7 14" id="KW-0963">Cytoplasm</keyword>
<keyword evidence="8 14" id="KW-0808">Transferase</keyword>
<comment type="similarity">
    <text evidence="4 14 15">Belongs to the prokaryotic pantothenate kinase family.</text>
</comment>
<keyword evidence="12 14" id="KW-0173">Coenzyme A biosynthesis</keyword>
<dbReference type="GO" id="GO:0015937">
    <property type="term" value="P:coenzyme A biosynthetic process"/>
    <property type="evidence" value="ECO:0007669"/>
    <property type="project" value="UniProtKB-UniRule"/>
</dbReference>
<evidence type="ECO:0000256" key="9">
    <source>
        <dbReference type="ARBA" id="ARBA00022741"/>
    </source>
</evidence>
<evidence type="ECO:0000256" key="10">
    <source>
        <dbReference type="ARBA" id="ARBA00022777"/>
    </source>
</evidence>
<dbReference type="SUPFAM" id="SSF52540">
    <property type="entry name" value="P-loop containing nucleoside triphosphate hydrolases"/>
    <property type="match status" value="1"/>
</dbReference>
<comment type="caution">
    <text evidence="17">The sequence shown here is derived from an EMBL/GenBank/DDBJ whole genome shotgun (WGS) entry which is preliminary data.</text>
</comment>
<protein>
    <recommendedName>
        <fullName evidence="6 14">Pantothenate kinase</fullName>
        <ecNumber evidence="5 14">2.7.1.33</ecNumber>
    </recommendedName>
    <alternativeName>
        <fullName evidence="13 14">Pantothenic acid kinase</fullName>
    </alternativeName>
</protein>
<dbReference type="InterPro" id="IPR006083">
    <property type="entry name" value="PRK/URK"/>
</dbReference>
<evidence type="ECO:0000256" key="1">
    <source>
        <dbReference type="ARBA" id="ARBA00001206"/>
    </source>
</evidence>
<reference evidence="17 18" key="1">
    <citation type="journal article" date="2018" name="Int. J. Syst. Evol. Microbiol.">
        <title>Lactobacillus bambusae sp. nov., isolated from a traditional fermented Ma-bamboo shoots of Taiwan.</title>
        <authorList>
            <person name="Wang L.-T."/>
        </authorList>
    </citation>
    <scope>NUCLEOTIDE SEQUENCE [LARGE SCALE GENOMIC DNA]</scope>
    <source>
        <strain evidence="17 18">BS-W1</strain>
    </source>
</reference>
<dbReference type="GO" id="GO:0004594">
    <property type="term" value="F:pantothenate kinase activity"/>
    <property type="evidence" value="ECO:0007669"/>
    <property type="project" value="UniProtKB-UniRule"/>
</dbReference>
<feature type="domain" description="Phosphoribulokinase/uridine kinase" evidence="16">
    <location>
        <begin position="85"/>
        <end position="232"/>
    </location>
</feature>
<dbReference type="InterPro" id="IPR027417">
    <property type="entry name" value="P-loop_NTPase"/>
</dbReference>
<proteinExistence type="inferred from homology"/>
<evidence type="ECO:0000313" key="18">
    <source>
        <dbReference type="Proteomes" id="UP000245080"/>
    </source>
</evidence>
<name>A0A2V1MYI2_9LACO</name>
<keyword evidence="18" id="KW-1185">Reference proteome</keyword>
<evidence type="ECO:0000256" key="6">
    <source>
        <dbReference type="ARBA" id="ARBA00015080"/>
    </source>
</evidence>
<dbReference type="GO" id="GO:0005737">
    <property type="term" value="C:cytoplasm"/>
    <property type="evidence" value="ECO:0007669"/>
    <property type="project" value="UniProtKB-SubCell"/>
</dbReference>
<dbReference type="RefSeq" id="WP_109249976.1">
    <property type="nucleotide sequence ID" value="NZ_QCXQ01000002.1"/>
</dbReference>
<feature type="binding site" evidence="14">
    <location>
        <begin position="90"/>
        <end position="97"/>
    </location>
    <ligand>
        <name>ATP</name>
        <dbReference type="ChEBI" id="CHEBI:30616"/>
    </ligand>
</feature>
<evidence type="ECO:0000256" key="11">
    <source>
        <dbReference type="ARBA" id="ARBA00022840"/>
    </source>
</evidence>
<evidence type="ECO:0000256" key="4">
    <source>
        <dbReference type="ARBA" id="ARBA00006087"/>
    </source>
</evidence>
<dbReference type="OrthoDB" id="1550976at2"/>
<keyword evidence="9 14" id="KW-0547">Nucleotide-binding</keyword>
<evidence type="ECO:0000256" key="5">
    <source>
        <dbReference type="ARBA" id="ARBA00012102"/>
    </source>
</evidence>
<dbReference type="PIRSF" id="PIRSF000545">
    <property type="entry name" value="Pantothenate_kin"/>
    <property type="match status" value="1"/>
</dbReference>
<organism evidence="17 18">
    <name type="scientific">Levilactobacillus bambusae</name>
    <dbReference type="NCBI Taxonomy" id="2024736"/>
    <lineage>
        <taxon>Bacteria</taxon>
        <taxon>Bacillati</taxon>
        <taxon>Bacillota</taxon>
        <taxon>Bacilli</taxon>
        <taxon>Lactobacillales</taxon>
        <taxon>Lactobacillaceae</taxon>
        <taxon>Levilactobacillus</taxon>
    </lineage>
</organism>
<comment type="catalytic activity">
    <reaction evidence="1 14 15">
        <text>(R)-pantothenate + ATP = (R)-4'-phosphopantothenate + ADP + H(+)</text>
        <dbReference type="Rhea" id="RHEA:16373"/>
        <dbReference type="ChEBI" id="CHEBI:10986"/>
        <dbReference type="ChEBI" id="CHEBI:15378"/>
        <dbReference type="ChEBI" id="CHEBI:29032"/>
        <dbReference type="ChEBI" id="CHEBI:30616"/>
        <dbReference type="ChEBI" id="CHEBI:456216"/>
        <dbReference type="EC" id="2.7.1.33"/>
    </reaction>
</comment>
<dbReference type="Gene3D" id="3.40.50.300">
    <property type="entry name" value="P-loop containing nucleotide triphosphate hydrolases"/>
    <property type="match status" value="1"/>
</dbReference>
<dbReference type="EMBL" id="QCXQ01000002">
    <property type="protein sequence ID" value="PWG00029.1"/>
    <property type="molecule type" value="Genomic_DNA"/>
</dbReference>
<sequence length="307" mass="35858">MAYPMNYYDFTREEWRRFAREQVVPLTPESLRQIKAFNDRISMQDVRDIYMPLVRLIQAEAAAYHERQVKKSTFLHKPIRHTPFIIGIAGSVAVGKSTTARVLEMLMTHLFSDRHIQLITTDGFLYPNAELKERGIMNRKGFPESYDMGALIRFLNDVKSGKQVIRAPKYSHATYDILPHEYEEITDPDVLIVEGINTLQLPSTEQIYISDFTDFSIYVDAESNLIEKWFLDRFAALLDTAFQDPTNYYHSTALGDRQEAMKMAEKVWQEIDLKNLTEYILPTRNRADLIIHKTEGHLVDHVLFRKY</sequence>
<evidence type="ECO:0000256" key="8">
    <source>
        <dbReference type="ARBA" id="ARBA00022679"/>
    </source>
</evidence>
<evidence type="ECO:0000256" key="2">
    <source>
        <dbReference type="ARBA" id="ARBA00004496"/>
    </source>
</evidence>
<comment type="subcellular location">
    <subcellularLocation>
        <location evidence="2 14 15">Cytoplasm</location>
    </subcellularLocation>
</comment>
<accession>A0A2V1MYI2</accession>
<keyword evidence="11 14" id="KW-0067">ATP-binding</keyword>
<dbReference type="EC" id="2.7.1.33" evidence="5 14"/>
<dbReference type="GO" id="GO:0005524">
    <property type="term" value="F:ATP binding"/>
    <property type="evidence" value="ECO:0007669"/>
    <property type="project" value="UniProtKB-UniRule"/>
</dbReference>
<comment type="pathway">
    <text evidence="3 14 15">Cofactor biosynthesis; coenzyme A biosynthesis; CoA from (R)-pantothenate: step 1/5.</text>
</comment>
<dbReference type="NCBIfam" id="TIGR00554">
    <property type="entry name" value="panK_bact"/>
    <property type="match status" value="1"/>
</dbReference>
<evidence type="ECO:0000256" key="7">
    <source>
        <dbReference type="ARBA" id="ARBA00022490"/>
    </source>
</evidence>
<dbReference type="CDD" id="cd02025">
    <property type="entry name" value="PanK"/>
    <property type="match status" value="1"/>
</dbReference>
<evidence type="ECO:0000259" key="16">
    <source>
        <dbReference type="Pfam" id="PF00485"/>
    </source>
</evidence>
<dbReference type="Proteomes" id="UP000245080">
    <property type="component" value="Unassembled WGS sequence"/>
</dbReference>
<evidence type="ECO:0000256" key="3">
    <source>
        <dbReference type="ARBA" id="ARBA00005225"/>
    </source>
</evidence>
<evidence type="ECO:0000256" key="13">
    <source>
        <dbReference type="ARBA" id="ARBA00032866"/>
    </source>
</evidence>
<dbReference type="HAMAP" id="MF_00215">
    <property type="entry name" value="Pantothen_kinase_1"/>
    <property type="match status" value="1"/>
</dbReference>
<dbReference type="UniPathway" id="UPA00241">
    <property type="reaction ID" value="UER00352"/>
</dbReference>
<evidence type="ECO:0000313" key="17">
    <source>
        <dbReference type="EMBL" id="PWG00029.1"/>
    </source>
</evidence>
<evidence type="ECO:0000256" key="12">
    <source>
        <dbReference type="ARBA" id="ARBA00022993"/>
    </source>
</evidence>
<evidence type="ECO:0000256" key="14">
    <source>
        <dbReference type="HAMAP-Rule" id="MF_00215"/>
    </source>
</evidence>
<dbReference type="AlphaFoldDB" id="A0A2V1MYI2"/>
<dbReference type="Pfam" id="PF00485">
    <property type="entry name" value="PRK"/>
    <property type="match status" value="1"/>
</dbReference>
<dbReference type="PANTHER" id="PTHR10285">
    <property type="entry name" value="URIDINE KINASE"/>
    <property type="match status" value="1"/>
</dbReference>
<keyword evidence="10 14" id="KW-0418">Kinase</keyword>
<evidence type="ECO:0000256" key="15">
    <source>
        <dbReference type="RuleBase" id="RU003530"/>
    </source>
</evidence>